<comment type="caution">
    <text evidence="7">The sequence shown here is derived from an EMBL/GenBank/DDBJ whole genome shotgun (WGS) entry which is preliminary data.</text>
</comment>
<evidence type="ECO:0000256" key="2">
    <source>
        <dbReference type="ARBA" id="ARBA00022771"/>
    </source>
</evidence>
<dbReference type="AlphaFoldDB" id="A0A9P7Y408"/>
<dbReference type="PRINTS" id="PR00625">
    <property type="entry name" value="JDOMAIN"/>
</dbReference>
<keyword evidence="1" id="KW-0479">Metal-binding</keyword>
<feature type="compositionally biased region" description="Polar residues" evidence="5">
    <location>
        <begin position="1"/>
        <end position="12"/>
    </location>
</feature>
<dbReference type="OrthoDB" id="442087at2759"/>
<gene>
    <name evidence="7" type="ORF">KI688_006102</name>
</gene>
<evidence type="ECO:0000256" key="1">
    <source>
        <dbReference type="ARBA" id="ARBA00022723"/>
    </source>
</evidence>
<evidence type="ECO:0000313" key="8">
    <source>
        <dbReference type="Proteomes" id="UP000707451"/>
    </source>
</evidence>
<keyword evidence="8" id="KW-1185">Reference proteome</keyword>
<feature type="compositionally biased region" description="Polar residues" evidence="5">
    <location>
        <begin position="23"/>
        <end position="32"/>
    </location>
</feature>
<dbReference type="GO" id="GO:0016567">
    <property type="term" value="P:protein ubiquitination"/>
    <property type="evidence" value="ECO:0007669"/>
    <property type="project" value="InterPro"/>
</dbReference>
<evidence type="ECO:0000256" key="3">
    <source>
        <dbReference type="ARBA" id="ARBA00022786"/>
    </source>
</evidence>
<evidence type="ECO:0000256" key="4">
    <source>
        <dbReference type="ARBA" id="ARBA00022833"/>
    </source>
</evidence>
<dbReference type="GO" id="GO:0008270">
    <property type="term" value="F:zinc ion binding"/>
    <property type="evidence" value="ECO:0007669"/>
    <property type="project" value="UniProtKB-KW"/>
</dbReference>
<dbReference type="InterPro" id="IPR013083">
    <property type="entry name" value="Znf_RING/FYVE/PHD"/>
</dbReference>
<keyword evidence="4" id="KW-0862">Zinc</keyword>
<keyword evidence="3" id="KW-0833">Ubl conjugation pathway</keyword>
<dbReference type="Gene3D" id="3.30.40.10">
    <property type="entry name" value="Zinc/RING finger domain, C3HC4 (zinc finger)"/>
    <property type="match status" value="1"/>
</dbReference>
<evidence type="ECO:0000259" key="6">
    <source>
        <dbReference type="PROSITE" id="PS50076"/>
    </source>
</evidence>
<dbReference type="PANTHER" id="PTHR11685">
    <property type="entry name" value="RBR FAMILY RING FINGER AND IBR DOMAIN-CONTAINING"/>
    <property type="match status" value="1"/>
</dbReference>
<accession>A0A9P7Y408</accession>
<dbReference type="InterPro" id="IPR036869">
    <property type="entry name" value="J_dom_sf"/>
</dbReference>
<feature type="domain" description="J" evidence="6">
    <location>
        <begin position="306"/>
        <end position="382"/>
    </location>
</feature>
<evidence type="ECO:0000313" key="7">
    <source>
        <dbReference type="EMBL" id="KAG9071883.1"/>
    </source>
</evidence>
<dbReference type="InterPro" id="IPR002867">
    <property type="entry name" value="IBR_dom"/>
</dbReference>
<feature type="region of interest" description="Disordered" evidence="5">
    <location>
        <begin position="1"/>
        <end position="32"/>
    </location>
</feature>
<dbReference type="InterPro" id="IPR031127">
    <property type="entry name" value="E3_UB_ligase_RBR"/>
</dbReference>
<dbReference type="SMART" id="SM00647">
    <property type="entry name" value="IBR"/>
    <property type="match status" value="1"/>
</dbReference>
<dbReference type="EMBL" id="JAHRHY010000002">
    <property type="protein sequence ID" value="KAG9071883.1"/>
    <property type="molecule type" value="Genomic_DNA"/>
</dbReference>
<dbReference type="SUPFAM" id="SSF57850">
    <property type="entry name" value="RING/U-box"/>
    <property type="match status" value="1"/>
</dbReference>
<dbReference type="PROSITE" id="PS50076">
    <property type="entry name" value="DNAJ_2"/>
    <property type="match status" value="1"/>
</dbReference>
<proteinExistence type="predicted"/>
<protein>
    <recommendedName>
        <fullName evidence="6">J domain-containing protein</fullName>
    </recommendedName>
</protein>
<dbReference type="Pfam" id="PF01485">
    <property type="entry name" value="IBR"/>
    <property type="match status" value="1"/>
</dbReference>
<dbReference type="Gene3D" id="1.10.287.110">
    <property type="entry name" value="DnaJ domain"/>
    <property type="match status" value="1"/>
</dbReference>
<name>A0A9P7Y408_9FUNG</name>
<sequence>MATITHSSSEARPSNYHLHFKNKSSSPPSQACPTTTAMRALAARILKCGICFEDFEWFSLKDLPDFQDDTEDYNFITTDALPLLPRIAEKPISILSGHAHGRTGSSRQRRVRFTGALFGGRSVLREEQEALAAASAAAVAASDVNALFEPEKPVSLKLGSSLHLEQDHAFCMECSMRYIDTQVKAHAWPVVCPKEKCGEMVSAFAVEALLGDDAVKWHALGLEYAVKKKIYCPSLTCGMLIDGELNDGTKPVDHHCPYCMEPFCAMCLAPAHKGNNCDKRQDKIFENLADASKWKNCPTCNQKIEKSSELLRVPETATPEQIREAYKREALRTHPDRTTNIGGPDGERPLSKDEATYLFQQVADAYYVLSNTQRRKEYDIARRTAQNRGSWSTSATAQGQAEPETVFGGVFEELLRPEVQNPTSFFSPVGMASGAALGFICGGIPGALIGGYGGKTLGRIRDQKGVSVIEAFGRLEHAHKAAIIASLAAKIFQSLQ</sequence>
<dbReference type="Proteomes" id="UP000707451">
    <property type="component" value="Unassembled WGS sequence"/>
</dbReference>
<organism evidence="7 8">
    <name type="scientific">Linnemannia hyalina</name>
    <dbReference type="NCBI Taxonomy" id="64524"/>
    <lineage>
        <taxon>Eukaryota</taxon>
        <taxon>Fungi</taxon>
        <taxon>Fungi incertae sedis</taxon>
        <taxon>Mucoromycota</taxon>
        <taxon>Mortierellomycotina</taxon>
        <taxon>Mortierellomycetes</taxon>
        <taxon>Mortierellales</taxon>
        <taxon>Mortierellaceae</taxon>
        <taxon>Linnemannia</taxon>
    </lineage>
</organism>
<reference evidence="7" key="1">
    <citation type="submission" date="2021-06" db="EMBL/GenBank/DDBJ databases">
        <title>Genome Sequence of Mortierella hyaline Strain SCG-10, a Cold-Adapted, Nitrate-Reducing Fungus Isolated from Soil in Minnesota, USA.</title>
        <authorList>
            <person name="Aldossari N."/>
        </authorList>
    </citation>
    <scope>NUCLEOTIDE SEQUENCE</scope>
    <source>
        <strain evidence="7">SCG-10</strain>
    </source>
</reference>
<dbReference type="CDD" id="cd06257">
    <property type="entry name" value="DnaJ"/>
    <property type="match status" value="1"/>
</dbReference>
<dbReference type="GO" id="GO:0004842">
    <property type="term" value="F:ubiquitin-protein transferase activity"/>
    <property type="evidence" value="ECO:0007669"/>
    <property type="project" value="InterPro"/>
</dbReference>
<dbReference type="SUPFAM" id="SSF46565">
    <property type="entry name" value="Chaperone J-domain"/>
    <property type="match status" value="1"/>
</dbReference>
<keyword evidence="2" id="KW-0863">Zinc-finger</keyword>
<evidence type="ECO:0000256" key="5">
    <source>
        <dbReference type="SAM" id="MobiDB-lite"/>
    </source>
</evidence>
<dbReference type="InterPro" id="IPR001623">
    <property type="entry name" value="DnaJ_domain"/>
</dbReference>
<dbReference type="Pfam" id="PF00226">
    <property type="entry name" value="DnaJ"/>
    <property type="match status" value="1"/>
</dbReference>
<dbReference type="SMART" id="SM00271">
    <property type="entry name" value="DnaJ"/>
    <property type="match status" value="1"/>
</dbReference>